<dbReference type="Pfam" id="PF06296">
    <property type="entry name" value="RelE"/>
    <property type="match status" value="1"/>
</dbReference>
<name>W2CA32_9BACT</name>
<reference evidence="1 2" key="1">
    <citation type="submission" date="2013-11" db="EMBL/GenBank/DDBJ databases">
        <title>Single cell genomics of uncultured Tannerella BU063 (oral taxon 286).</title>
        <authorList>
            <person name="Beall C.J."/>
            <person name="Campbell A.G."/>
            <person name="Griffen A.L."/>
            <person name="Podar M."/>
            <person name="Leys E.J."/>
        </authorList>
    </citation>
    <scope>NUCLEOTIDE SEQUENCE [LARGE SCALE GENOMIC DNA]</scope>
    <source>
        <strain evidence="1">Cell 5</strain>
    </source>
</reference>
<organism evidence="1 2">
    <name type="scientific">Tannerella sp. oral taxon BU063 isolate Cell 5</name>
    <dbReference type="NCBI Taxonomy" id="1410950"/>
    <lineage>
        <taxon>Bacteria</taxon>
        <taxon>Pseudomonadati</taxon>
        <taxon>Bacteroidota</taxon>
        <taxon>Bacteroidia</taxon>
        <taxon>Bacteroidales</taxon>
        <taxon>Tannerellaceae</taxon>
        <taxon>Tannerella</taxon>
    </lineage>
</organism>
<proteinExistence type="predicted"/>
<protein>
    <submittedName>
        <fullName evidence="1">Toxin RelE</fullName>
    </submittedName>
</protein>
<gene>
    <name evidence="1" type="ORF">T229_14580</name>
</gene>
<sequence>MNCKIITFPSFDRELKQLAKRYKSLQQDLLKLIAELEANPKLGADLGNGFRKVRLAIKSKSSGKRGGARVITLTILLSTEETEIGLLYIYDKSDRDSISIKELNALKKECGL</sequence>
<dbReference type="PIRSF" id="PIRSF039032">
    <property type="entry name" value="HigB-2"/>
    <property type="match status" value="1"/>
</dbReference>
<dbReference type="EMBL" id="AYYC01000737">
    <property type="protein sequence ID" value="ETK03316.1"/>
    <property type="molecule type" value="Genomic_DNA"/>
</dbReference>
<accession>W2CA32</accession>
<dbReference type="AlphaFoldDB" id="W2CA32"/>
<evidence type="ECO:0000313" key="2">
    <source>
        <dbReference type="Proteomes" id="UP000018872"/>
    </source>
</evidence>
<evidence type="ECO:0000313" key="1">
    <source>
        <dbReference type="EMBL" id="ETK03316.1"/>
    </source>
</evidence>
<dbReference type="Proteomes" id="UP000018872">
    <property type="component" value="Unassembled WGS sequence"/>
</dbReference>
<dbReference type="PATRIC" id="fig|1410950.3.peg.2293"/>
<comment type="caution">
    <text evidence="1">The sequence shown here is derived from an EMBL/GenBank/DDBJ whole genome shotgun (WGS) entry which is preliminary data.</text>
</comment>
<dbReference type="InterPro" id="IPR009387">
    <property type="entry name" value="HigB-2"/>
</dbReference>